<dbReference type="STRING" id="1349421.OI18_16860"/>
<proteinExistence type="predicted"/>
<dbReference type="EMBL" id="JSVC01000019">
    <property type="protein sequence ID" value="KIC93441.1"/>
    <property type="molecule type" value="Genomic_DNA"/>
</dbReference>
<feature type="chain" id="PRO_5002152899" description="Aromatic hydrocarbon degradation membrane protein" evidence="1">
    <location>
        <begin position="20"/>
        <end position="518"/>
    </location>
</feature>
<comment type="caution">
    <text evidence="2">The sequence shown here is derived from an EMBL/GenBank/DDBJ whole genome shotgun (WGS) entry which is preliminary data.</text>
</comment>
<feature type="signal peptide" evidence="1">
    <location>
        <begin position="1"/>
        <end position="19"/>
    </location>
</feature>
<dbReference type="OrthoDB" id="9765571at2"/>
<name>A0A0C1L1D3_9BACT</name>
<dbReference type="Proteomes" id="UP000031408">
    <property type="component" value="Unassembled WGS sequence"/>
</dbReference>
<keyword evidence="3" id="KW-1185">Reference proteome</keyword>
<evidence type="ECO:0000313" key="2">
    <source>
        <dbReference type="EMBL" id="KIC93441.1"/>
    </source>
</evidence>
<dbReference type="RefSeq" id="WP_039141905.1">
    <property type="nucleotide sequence ID" value="NZ_JSVC01000019.1"/>
</dbReference>
<evidence type="ECO:0000256" key="1">
    <source>
        <dbReference type="SAM" id="SignalP"/>
    </source>
</evidence>
<evidence type="ECO:0008006" key="4">
    <source>
        <dbReference type="Google" id="ProtNLM"/>
    </source>
</evidence>
<accession>A0A0C1L1D3</accession>
<dbReference type="Gene3D" id="2.40.160.60">
    <property type="entry name" value="Outer membrane protein transport protein (OMPP1/FadL/TodX)"/>
    <property type="match status" value="1"/>
</dbReference>
<protein>
    <recommendedName>
        <fullName evidence="4">Aromatic hydrocarbon degradation membrane protein</fullName>
    </recommendedName>
</protein>
<sequence>MRKSILFLFGSLATLGAWSQVPEDALRMSWSTPSGTARNQAIGGVMTSLGGDITANFINPAGIAMYKTSEIVLSPGYNFFNNKSTYRGSAETNAKSSSFILGTSGLVFGISDRYKANKSSAFSIAVNRSADFNNKIAYSGTNNFSSFSEAYAVEVASSGLSIDDALNSSSISFPSRMALYTYLVDTLTTEGFGTEVVGTPMRYALQHDTAFLLNQSNTIETSGGITEVAISFAGNSNDKFYFGGSLGVPILNYERNSVYTETDATNQSNNYFNSATLRERYTSKGVGVNLKLGAIFKPVNFIRVGAAIHTPTLYGLKDSYDATMETDLDNYNEPTSVTIRELNDGYIPEYKYDLTSPWRFLVGGSYVFHGVEDIKQQRGFISADLEYVTYSSNRFKNGEENTIDNQEYYDAVNGVIKQIYKGALNAKIGGELKFNTTMARAGFAYYGNPYEDKDLDGKRMYISGGVGYRDKGFFIDLAYVHRLTDDVNFPYRLPDKANTYAETKGSGGNVIVTAGIKF</sequence>
<keyword evidence="1" id="KW-0732">Signal</keyword>
<organism evidence="2 3">
    <name type="scientific">Flavihumibacter solisilvae</name>
    <dbReference type="NCBI Taxonomy" id="1349421"/>
    <lineage>
        <taxon>Bacteria</taxon>
        <taxon>Pseudomonadati</taxon>
        <taxon>Bacteroidota</taxon>
        <taxon>Chitinophagia</taxon>
        <taxon>Chitinophagales</taxon>
        <taxon>Chitinophagaceae</taxon>
        <taxon>Flavihumibacter</taxon>
    </lineage>
</organism>
<reference evidence="2 3" key="1">
    <citation type="submission" date="2014-11" db="EMBL/GenBank/DDBJ databases">
        <title>Genome sequence of Flavihumibacter solisilvae 3-3.</title>
        <authorList>
            <person name="Zhou G."/>
            <person name="Li M."/>
            <person name="Wang G."/>
        </authorList>
    </citation>
    <scope>NUCLEOTIDE SEQUENCE [LARGE SCALE GENOMIC DNA]</scope>
    <source>
        <strain evidence="2 3">3-3</strain>
    </source>
</reference>
<gene>
    <name evidence="2" type="ORF">OI18_16860</name>
</gene>
<dbReference type="SUPFAM" id="SSF56935">
    <property type="entry name" value="Porins"/>
    <property type="match status" value="1"/>
</dbReference>
<dbReference type="AlphaFoldDB" id="A0A0C1L1D3"/>
<evidence type="ECO:0000313" key="3">
    <source>
        <dbReference type="Proteomes" id="UP000031408"/>
    </source>
</evidence>